<proteinExistence type="predicted"/>
<gene>
    <name evidence="1" type="ORF">BSZ37_04290</name>
</gene>
<dbReference type="RefSeq" id="WP_095509353.1">
    <property type="nucleotide sequence ID" value="NZ_MQWD01000001.1"/>
</dbReference>
<evidence type="ECO:0000313" key="1">
    <source>
        <dbReference type="EMBL" id="PAP75711.1"/>
    </source>
</evidence>
<organism evidence="1 2">
    <name type="scientific">Rubrivirga marina</name>
    <dbReference type="NCBI Taxonomy" id="1196024"/>
    <lineage>
        <taxon>Bacteria</taxon>
        <taxon>Pseudomonadati</taxon>
        <taxon>Rhodothermota</taxon>
        <taxon>Rhodothermia</taxon>
        <taxon>Rhodothermales</taxon>
        <taxon>Rubricoccaceae</taxon>
        <taxon>Rubrivirga</taxon>
    </lineage>
</organism>
<dbReference type="EMBL" id="MQWD01000001">
    <property type="protein sequence ID" value="PAP75711.1"/>
    <property type="molecule type" value="Genomic_DNA"/>
</dbReference>
<evidence type="ECO:0000313" key="2">
    <source>
        <dbReference type="Proteomes" id="UP000216339"/>
    </source>
</evidence>
<dbReference type="Proteomes" id="UP000216339">
    <property type="component" value="Unassembled WGS sequence"/>
</dbReference>
<comment type="caution">
    <text evidence="1">The sequence shown here is derived from an EMBL/GenBank/DDBJ whole genome shotgun (WGS) entry which is preliminary data.</text>
</comment>
<protein>
    <recommendedName>
        <fullName evidence="3">DUF2237 domain-containing protein</fullName>
    </recommendedName>
</protein>
<evidence type="ECO:0008006" key="3">
    <source>
        <dbReference type="Google" id="ProtNLM"/>
    </source>
</evidence>
<dbReference type="InterPro" id="IPR018714">
    <property type="entry name" value="DUF2237"/>
</dbReference>
<dbReference type="PANTHER" id="PTHR37466:SF1">
    <property type="entry name" value="SLR1628 PROTEIN"/>
    <property type="match status" value="1"/>
</dbReference>
<dbReference type="OrthoDB" id="9792525at2"/>
<dbReference type="AlphaFoldDB" id="A0A271IWV1"/>
<dbReference type="Pfam" id="PF09996">
    <property type="entry name" value="DUF2237"/>
    <property type="match status" value="1"/>
</dbReference>
<name>A0A271IWV1_9BACT</name>
<dbReference type="PANTHER" id="PTHR37466">
    <property type="entry name" value="SLR1628 PROTEIN"/>
    <property type="match status" value="1"/>
</dbReference>
<accession>A0A271IWV1</accession>
<sequence>MQVVPLTNVLGGELQDCGRDPLTGFYRSGCCETGPDDLGTHVVCAVMTEEFLDFTRARGNDLSRPRPEMRFPGLAPGDRWCLCVSRWREAFEAGVAPPVVLEATHARALDVVSLDDLRQHQAQ</sequence>
<reference evidence="1 2" key="1">
    <citation type="submission" date="2016-11" db="EMBL/GenBank/DDBJ databases">
        <title>Study of marine rhodopsin-containing bacteria.</title>
        <authorList>
            <person name="Yoshizawa S."/>
            <person name="Kumagai Y."/>
            <person name="Kogure K."/>
        </authorList>
    </citation>
    <scope>NUCLEOTIDE SEQUENCE [LARGE SCALE GENOMIC DNA]</scope>
    <source>
        <strain evidence="1 2">SAORIC-28</strain>
    </source>
</reference>
<dbReference type="Gene3D" id="3.30.56.110">
    <property type="entry name" value="Protein of unknown function DUF2237"/>
    <property type="match status" value="1"/>
</dbReference>
<keyword evidence="2" id="KW-1185">Reference proteome</keyword>